<dbReference type="AlphaFoldDB" id="A0A271LK96"/>
<accession>A0A271LK96</accession>
<organism evidence="1 2">
    <name type="scientific">Mesorhizobium temperatum</name>
    <dbReference type="NCBI Taxonomy" id="241416"/>
    <lineage>
        <taxon>Bacteria</taxon>
        <taxon>Pseudomonadati</taxon>
        <taxon>Pseudomonadota</taxon>
        <taxon>Alphaproteobacteria</taxon>
        <taxon>Hyphomicrobiales</taxon>
        <taxon>Phyllobacteriaceae</taxon>
        <taxon>Mesorhizobium</taxon>
    </lineage>
</organism>
<gene>
    <name evidence="1" type="ORF">CIT26_16810</name>
</gene>
<dbReference type="Proteomes" id="UP000216442">
    <property type="component" value="Unassembled WGS sequence"/>
</dbReference>
<evidence type="ECO:0000313" key="1">
    <source>
        <dbReference type="EMBL" id="PAQ08582.1"/>
    </source>
</evidence>
<reference evidence="1 2" key="1">
    <citation type="submission" date="2017-08" db="EMBL/GenBank/DDBJ databases">
        <title>Mesorhizobium wenxinae sp. nov., a novel rhizobial species isolated from root nodules of chickpea (Cicer arietinum L.).</title>
        <authorList>
            <person name="Zhang J."/>
        </authorList>
    </citation>
    <scope>NUCLEOTIDE SEQUENCE [LARGE SCALE GENOMIC DNA]</scope>
    <source>
        <strain evidence="1 2">SDW018</strain>
    </source>
</reference>
<dbReference type="EMBL" id="NPKJ01000048">
    <property type="protein sequence ID" value="PAQ08582.1"/>
    <property type="molecule type" value="Genomic_DNA"/>
</dbReference>
<sequence length="64" mass="6832">MFLRAPLWPAGHLPHEWGDWLSLIASPISNVAEGKPSTKLPISLLVGEMAGRPEGGAKERDAGD</sequence>
<comment type="caution">
    <text evidence="1">The sequence shown here is derived from an EMBL/GenBank/DDBJ whole genome shotgun (WGS) entry which is preliminary data.</text>
</comment>
<protein>
    <recommendedName>
        <fullName evidence="3">Lytic murein transglycosylase</fullName>
    </recommendedName>
</protein>
<name>A0A271LK96_9HYPH</name>
<keyword evidence="2" id="KW-1185">Reference proteome</keyword>
<evidence type="ECO:0008006" key="3">
    <source>
        <dbReference type="Google" id="ProtNLM"/>
    </source>
</evidence>
<evidence type="ECO:0000313" key="2">
    <source>
        <dbReference type="Proteomes" id="UP000216442"/>
    </source>
</evidence>
<proteinExistence type="predicted"/>